<evidence type="ECO:0000313" key="1">
    <source>
        <dbReference type="EMBL" id="NML40845.1"/>
    </source>
</evidence>
<reference evidence="1 2" key="1">
    <citation type="submission" date="2020-04" db="EMBL/GenBank/DDBJ databases">
        <title>Chitinophaga sp. G-6-1-13 sp. nov., isolated from soil.</title>
        <authorList>
            <person name="Dahal R.H."/>
            <person name="Chaudhary D.K."/>
        </authorList>
    </citation>
    <scope>NUCLEOTIDE SEQUENCE [LARGE SCALE GENOMIC DNA]</scope>
    <source>
        <strain evidence="1 2">G-6-1-13</strain>
    </source>
</reference>
<dbReference type="RefSeq" id="WP_169227918.1">
    <property type="nucleotide sequence ID" value="NZ_JABBGC010000003.1"/>
</dbReference>
<dbReference type="AlphaFoldDB" id="A0A848GQF2"/>
<comment type="caution">
    <text evidence="1">The sequence shown here is derived from an EMBL/GenBank/DDBJ whole genome shotgun (WGS) entry which is preliminary data.</text>
</comment>
<evidence type="ECO:0000313" key="2">
    <source>
        <dbReference type="Proteomes" id="UP000583266"/>
    </source>
</evidence>
<dbReference type="EMBL" id="JABBGC010000003">
    <property type="protein sequence ID" value="NML40845.1"/>
    <property type="molecule type" value="Genomic_DNA"/>
</dbReference>
<sequence>MKHFLLLLLLPAMLSCKGQNNPKYLGGTYGTFHLDKITFAEQPDTLLSKIERYYKLPEDDGYFNDTIKQFIKTGTLFHIYRILPKHVTAGMFMFNTLKLPAGQIVDFYVDSSQRLRKLEFSVYMTEAEYKKLMADSKGLKDITPDNVRKFNQDKYVIFQQEDEQKQTTLYCLDNRKENEPGKDYFLRIAVMSLRIKTDKFYKRQHTDMRMGATGKE</sequence>
<dbReference type="PROSITE" id="PS51257">
    <property type="entry name" value="PROKAR_LIPOPROTEIN"/>
    <property type="match status" value="1"/>
</dbReference>
<name>A0A848GQF2_9BACT</name>
<evidence type="ECO:0008006" key="3">
    <source>
        <dbReference type="Google" id="ProtNLM"/>
    </source>
</evidence>
<accession>A0A848GQF2</accession>
<proteinExistence type="predicted"/>
<keyword evidence="2" id="KW-1185">Reference proteome</keyword>
<organism evidence="1 2">
    <name type="scientific">Chitinophaga fulva</name>
    <dbReference type="NCBI Taxonomy" id="2728842"/>
    <lineage>
        <taxon>Bacteria</taxon>
        <taxon>Pseudomonadati</taxon>
        <taxon>Bacteroidota</taxon>
        <taxon>Chitinophagia</taxon>
        <taxon>Chitinophagales</taxon>
        <taxon>Chitinophagaceae</taxon>
        <taxon>Chitinophaga</taxon>
    </lineage>
</organism>
<gene>
    <name evidence="1" type="ORF">HHL17_26850</name>
</gene>
<protein>
    <recommendedName>
        <fullName evidence="3">Lipoprotein</fullName>
    </recommendedName>
</protein>
<dbReference type="Proteomes" id="UP000583266">
    <property type="component" value="Unassembled WGS sequence"/>
</dbReference>